<dbReference type="InParanoid" id="A0A3N4KDD4"/>
<evidence type="ECO:0000313" key="3">
    <source>
        <dbReference type="Proteomes" id="UP000277580"/>
    </source>
</evidence>
<gene>
    <name evidence="2" type="ORF">P167DRAFT_549826</name>
</gene>
<protein>
    <submittedName>
        <fullName evidence="2">Uncharacterized protein</fullName>
    </submittedName>
</protein>
<evidence type="ECO:0000256" key="1">
    <source>
        <dbReference type="SAM" id="Phobius"/>
    </source>
</evidence>
<sequence>MGGVGRLVVLASTSGERDNPPEADASLLIRQEATFHLDLSRRRRLTKGRKALVVGHIGIVWSIWGLWGAHALQDETSFFADLGVKKCSNWEFRQVVSVMVYSNSQRLDTSASSPITQGAAPTSWRAFCATSAQRVRHRQSTTFAPGSAAGP</sequence>
<evidence type="ECO:0000313" key="2">
    <source>
        <dbReference type="EMBL" id="RPB07332.1"/>
    </source>
</evidence>
<keyword evidence="3" id="KW-1185">Reference proteome</keyword>
<accession>A0A3N4KDD4</accession>
<proteinExistence type="predicted"/>
<reference evidence="2 3" key="1">
    <citation type="journal article" date="2018" name="Nat. Ecol. Evol.">
        <title>Pezizomycetes genomes reveal the molecular basis of ectomycorrhizal truffle lifestyle.</title>
        <authorList>
            <person name="Murat C."/>
            <person name="Payen T."/>
            <person name="Noel B."/>
            <person name="Kuo A."/>
            <person name="Morin E."/>
            <person name="Chen J."/>
            <person name="Kohler A."/>
            <person name="Krizsan K."/>
            <person name="Balestrini R."/>
            <person name="Da Silva C."/>
            <person name="Montanini B."/>
            <person name="Hainaut M."/>
            <person name="Levati E."/>
            <person name="Barry K.W."/>
            <person name="Belfiori B."/>
            <person name="Cichocki N."/>
            <person name="Clum A."/>
            <person name="Dockter R.B."/>
            <person name="Fauchery L."/>
            <person name="Guy J."/>
            <person name="Iotti M."/>
            <person name="Le Tacon F."/>
            <person name="Lindquist E.A."/>
            <person name="Lipzen A."/>
            <person name="Malagnac F."/>
            <person name="Mello A."/>
            <person name="Molinier V."/>
            <person name="Miyauchi S."/>
            <person name="Poulain J."/>
            <person name="Riccioni C."/>
            <person name="Rubini A."/>
            <person name="Sitrit Y."/>
            <person name="Splivallo R."/>
            <person name="Traeger S."/>
            <person name="Wang M."/>
            <person name="Zifcakova L."/>
            <person name="Wipf D."/>
            <person name="Zambonelli A."/>
            <person name="Paolocci F."/>
            <person name="Nowrousian M."/>
            <person name="Ottonello S."/>
            <person name="Baldrian P."/>
            <person name="Spatafora J.W."/>
            <person name="Henrissat B."/>
            <person name="Nagy L.G."/>
            <person name="Aury J.M."/>
            <person name="Wincker P."/>
            <person name="Grigoriev I.V."/>
            <person name="Bonfante P."/>
            <person name="Martin F.M."/>
        </authorList>
    </citation>
    <scope>NUCLEOTIDE SEQUENCE [LARGE SCALE GENOMIC DNA]</scope>
    <source>
        <strain evidence="2 3">CCBAS932</strain>
    </source>
</reference>
<keyword evidence="1" id="KW-0472">Membrane</keyword>
<dbReference type="AlphaFoldDB" id="A0A3N4KDD4"/>
<name>A0A3N4KDD4_9PEZI</name>
<keyword evidence="1" id="KW-1133">Transmembrane helix</keyword>
<dbReference type="EMBL" id="ML119186">
    <property type="protein sequence ID" value="RPB07332.1"/>
    <property type="molecule type" value="Genomic_DNA"/>
</dbReference>
<organism evidence="2 3">
    <name type="scientific">Morchella conica CCBAS932</name>
    <dbReference type="NCBI Taxonomy" id="1392247"/>
    <lineage>
        <taxon>Eukaryota</taxon>
        <taxon>Fungi</taxon>
        <taxon>Dikarya</taxon>
        <taxon>Ascomycota</taxon>
        <taxon>Pezizomycotina</taxon>
        <taxon>Pezizomycetes</taxon>
        <taxon>Pezizales</taxon>
        <taxon>Morchellaceae</taxon>
        <taxon>Morchella</taxon>
    </lineage>
</organism>
<dbReference type="OrthoDB" id="5482160at2759"/>
<feature type="non-terminal residue" evidence="2">
    <location>
        <position position="151"/>
    </location>
</feature>
<dbReference type="Proteomes" id="UP000277580">
    <property type="component" value="Unassembled WGS sequence"/>
</dbReference>
<keyword evidence="1" id="KW-0812">Transmembrane</keyword>
<feature type="transmembrane region" description="Helical" evidence="1">
    <location>
        <begin position="51"/>
        <end position="69"/>
    </location>
</feature>